<gene>
    <name evidence="1" type="ORF">S03H2_08047</name>
</gene>
<comment type="caution">
    <text evidence="1">The sequence shown here is derived from an EMBL/GenBank/DDBJ whole genome shotgun (WGS) entry which is preliminary data.</text>
</comment>
<organism evidence="1">
    <name type="scientific">marine sediment metagenome</name>
    <dbReference type="NCBI Taxonomy" id="412755"/>
    <lineage>
        <taxon>unclassified sequences</taxon>
        <taxon>metagenomes</taxon>
        <taxon>ecological metagenomes</taxon>
    </lineage>
</organism>
<feature type="non-terminal residue" evidence="1">
    <location>
        <position position="1"/>
    </location>
</feature>
<sequence length="43" mass="5391">RVVLWFFENSKGLSKRLKLESDFFFDISWFLLKPQEEIRSYYK</sequence>
<reference evidence="1" key="1">
    <citation type="journal article" date="2014" name="Front. Microbiol.">
        <title>High frequency of phylogenetically diverse reductive dehalogenase-homologous genes in deep subseafloor sedimentary metagenomes.</title>
        <authorList>
            <person name="Kawai M."/>
            <person name="Futagami T."/>
            <person name="Toyoda A."/>
            <person name="Takaki Y."/>
            <person name="Nishi S."/>
            <person name="Hori S."/>
            <person name="Arai W."/>
            <person name="Tsubouchi T."/>
            <person name="Morono Y."/>
            <person name="Uchiyama I."/>
            <person name="Ito T."/>
            <person name="Fujiyama A."/>
            <person name="Inagaki F."/>
            <person name="Takami H."/>
        </authorList>
    </citation>
    <scope>NUCLEOTIDE SEQUENCE</scope>
    <source>
        <strain evidence="1">Expedition CK06-06</strain>
    </source>
</reference>
<accession>X1FF25</accession>
<name>X1FF25_9ZZZZ</name>
<evidence type="ECO:0000313" key="1">
    <source>
        <dbReference type="EMBL" id="GAH27974.1"/>
    </source>
</evidence>
<proteinExistence type="predicted"/>
<dbReference type="AlphaFoldDB" id="X1FF25"/>
<protein>
    <submittedName>
        <fullName evidence="1">Uncharacterized protein</fullName>
    </submittedName>
</protein>
<dbReference type="EMBL" id="BARU01003833">
    <property type="protein sequence ID" value="GAH27974.1"/>
    <property type="molecule type" value="Genomic_DNA"/>
</dbReference>